<dbReference type="GO" id="GO:0003676">
    <property type="term" value="F:nucleic acid binding"/>
    <property type="evidence" value="ECO:0007669"/>
    <property type="project" value="InterPro"/>
</dbReference>
<organism evidence="1 2">
    <name type="scientific">Clathrospora elynae</name>
    <dbReference type="NCBI Taxonomy" id="706981"/>
    <lineage>
        <taxon>Eukaryota</taxon>
        <taxon>Fungi</taxon>
        <taxon>Dikarya</taxon>
        <taxon>Ascomycota</taxon>
        <taxon>Pezizomycotina</taxon>
        <taxon>Dothideomycetes</taxon>
        <taxon>Pleosporomycetidae</taxon>
        <taxon>Pleosporales</taxon>
        <taxon>Diademaceae</taxon>
        <taxon>Clathrospora</taxon>
    </lineage>
</organism>
<dbReference type="OrthoDB" id="8042706at2759"/>
<reference evidence="1" key="1">
    <citation type="journal article" date="2020" name="Stud. Mycol.">
        <title>101 Dothideomycetes genomes: a test case for predicting lifestyles and emergence of pathogens.</title>
        <authorList>
            <person name="Haridas S."/>
            <person name="Albert R."/>
            <person name="Binder M."/>
            <person name="Bloem J."/>
            <person name="Labutti K."/>
            <person name="Salamov A."/>
            <person name="Andreopoulos B."/>
            <person name="Baker S."/>
            <person name="Barry K."/>
            <person name="Bills G."/>
            <person name="Bluhm B."/>
            <person name="Cannon C."/>
            <person name="Castanera R."/>
            <person name="Culley D."/>
            <person name="Daum C."/>
            <person name="Ezra D."/>
            <person name="Gonzalez J."/>
            <person name="Henrissat B."/>
            <person name="Kuo A."/>
            <person name="Liang C."/>
            <person name="Lipzen A."/>
            <person name="Lutzoni F."/>
            <person name="Magnuson J."/>
            <person name="Mondo S."/>
            <person name="Nolan M."/>
            <person name="Ohm R."/>
            <person name="Pangilinan J."/>
            <person name="Park H.-J."/>
            <person name="Ramirez L."/>
            <person name="Alfaro M."/>
            <person name="Sun H."/>
            <person name="Tritt A."/>
            <person name="Yoshinaga Y."/>
            <person name="Zwiers L.-H."/>
            <person name="Turgeon B."/>
            <person name="Goodwin S."/>
            <person name="Spatafora J."/>
            <person name="Crous P."/>
            <person name="Grigoriev I."/>
        </authorList>
    </citation>
    <scope>NUCLEOTIDE SEQUENCE</scope>
    <source>
        <strain evidence="1">CBS 161.51</strain>
    </source>
</reference>
<protein>
    <recommendedName>
        <fullName evidence="3">RNase H type-1 domain-containing protein</fullName>
    </recommendedName>
</protein>
<dbReference type="EMBL" id="ML976041">
    <property type="protein sequence ID" value="KAF1941891.1"/>
    <property type="molecule type" value="Genomic_DNA"/>
</dbReference>
<gene>
    <name evidence="1" type="ORF">EJ02DRAFT_422627</name>
</gene>
<dbReference type="AlphaFoldDB" id="A0A6A5SMM9"/>
<name>A0A6A5SMM9_9PLEO</name>
<accession>A0A6A5SMM9</accession>
<dbReference type="SUPFAM" id="SSF53098">
    <property type="entry name" value="Ribonuclease H-like"/>
    <property type="match status" value="1"/>
</dbReference>
<evidence type="ECO:0000313" key="1">
    <source>
        <dbReference type="EMBL" id="KAF1941891.1"/>
    </source>
</evidence>
<dbReference type="InterPro" id="IPR012337">
    <property type="entry name" value="RNaseH-like_sf"/>
</dbReference>
<dbReference type="Gene3D" id="3.30.420.10">
    <property type="entry name" value="Ribonuclease H-like superfamily/Ribonuclease H"/>
    <property type="match status" value="1"/>
</dbReference>
<dbReference type="InterPro" id="IPR036397">
    <property type="entry name" value="RNaseH_sf"/>
</dbReference>
<evidence type="ECO:0000313" key="2">
    <source>
        <dbReference type="Proteomes" id="UP000800038"/>
    </source>
</evidence>
<proteinExistence type="predicted"/>
<keyword evidence="2" id="KW-1185">Reference proteome</keyword>
<sequence length="94" mass="10989">MPNAKNINLRQQLEIMDAELIVIYKALSNLYKQNIQNQDIYVFADSQTALKRLQKISLIGGQRICYNITELCRHLILHSNHKISISWVLEHKDI</sequence>
<evidence type="ECO:0008006" key="3">
    <source>
        <dbReference type="Google" id="ProtNLM"/>
    </source>
</evidence>
<dbReference type="Proteomes" id="UP000800038">
    <property type="component" value="Unassembled WGS sequence"/>
</dbReference>